<proteinExistence type="predicted"/>
<reference evidence="2 3" key="1">
    <citation type="submission" date="2020-08" db="EMBL/GenBank/DDBJ databases">
        <title>Genomic Encyclopedia of Type Strains, Phase IV (KMG-IV): sequencing the most valuable type-strain genomes for metagenomic binning, comparative biology and taxonomic classification.</title>
        <authorList>
            <person name="Goeker M."/>
        </authorList>
    </citation>
    <scope>NUCLEOTIDE SEQUENCE [LARGE SCALE GENOMIC DNA]</scope>
    <source>
        <strain evidence="2 3">DSM 16813</strain>
    </source>
</reference>
<sequence>YINYFISYINYFISYINYFISYINYFISYINYLNVNQLVEIKLILINLISTSEALL</sequence>
<evidence type="ECO:0000256" key="1">
    <source>
        <dbReference type="SAM" id="Phobius"/>
    </source>
</evidence>
<dbReference type="EMBL" id="JACHFA010000008">
    <property type="protein sequence ID" value="MBB6032024.1"/>
    <property type="molecule type" value="Genomic_DNA"/>
</dbReference>
<feature type="non-terminal residue" evidence="2">
    <location>
        <position position="1"/>
    </location>
</feature>
<keyword evidence="1" id="KW-0472">Membrane</keyword>
<accession>A0ABR6P7R3</accession>
<keyword evidence="3" id="KW-1185">Reference proteome</keyword>
<gene>
    <name evidence="2" type="ORF">HNR35_001027</name>
</gene>
<organism evidence="2 3">
    <name type="scientific">Borreliella spielmanii</name>
    <dbReference type="NCBI Taxonomy" id="88916"/>
    <lineage>
        <taxon>Bacteria</taxon>
        <taxon>Pseudomonadati</taxon>
        <taxon>Spirochaetota</taxon>
        <taxon>Spirochaetia</taxon>
        <taxon>Spirochaetales</taxon>
        <taxon>Borreliaceae</taxon>
        <taxon>Borreliella</taxon>
    </lineage>
</organism>
<evidence type="ECO:0000313" key="2">
    <source>
        <dbReference type="EMBL" id="MBB6032024.1"/>
    </source>
</evidence>
<comment type="caution">
    <text evidence="2">The sequence shown here is derived from an EMBL/GenBank/DDBJ whole genome shotgun (WGS) entry which is preliminary data.</text>
</comment>
<feature type="transmembrane region" description="Helical" evidence="1">
    <location>
        <begin position="12"/>
        <end position="32"/>
    </location>
</feature>
<dbReference type="Proteomes" id="UP000566276">
    <property type="component" value="Unassembled WGS sequence"/>
</dbReference>
<keyword evidence="1" id="KW-0812">Transmembrane</keyword>
<keyword evidence="1" id="KW-1133">Transmembrane helix</keyword>
<protein>
    <submittedName>
        <fullName evidence="2">Uncharacterized protein</fullName>
    </submittedName>
</protein>
<name>A0ABR6P7R3_9SPIR</name>
<evidence type="ECO:0000313" key="3">
    <source>
        <dbReference type="Proteomes" id="UP000566276"/>
    </source>
</evidence>